<evidence type="ECO:0000256" key="1">
    <source>
        <dbReference type="ARBA" id="ARBA00004141"/>
    </source>
</evidence>
<keyword evidence="4 5" id="KW-0472">Membrane</keyword>
<reference evidence="6 7" key="1">
    <citation type="submission" date="2011-07" db="EMBL/GenBank/DDBJ databases">
        <authorList>
            <person name="Harkins D.M."/>
            <person name="Madupu R."/>
            <person name="Durkin A.S."/>
            <person name="Torralba M."/>
            <person name="Methe B."/>
            <person name="Sutton G.G."/>
            <person name="Nelson K.E."/>
        </authorList>
    </citation>
    <scope>NUCLEOTIDE SEQUENCE [LARGE SCALE GENOMIC DNA]</scope>
    <source>
        <strain evidence="6 7">HK 85</strain>
    </source>
</reference>
<gene>
    <name evidence="6" type="ORF">HMPREF9952_1996</name>
</gene>
<evidence type="ECO:0000256" key="3">
    <source>
        <dbReference type="ARBA" id="ARBA00022989"/>
    </source>
</evidence>
<dbReference type="InterPro" id="IPR035906">
    <property type="entry name" value="MetI-like_sf"/>
</dbReference>
<proteinExistence type="predicted"/>
<evidence type="ECO:0000313" key="6">
    <source>
        <dbReference type="EMBL" id="EGV06135.1"/>
    </source>
</evidence>
<name>F9Q8Z2_9PAST</name>
<dbReference type="AlphaFoldDB" id="F9Q8Z2"/>
<dbReference type="Proteomes" id="UP000006235">
    <property type="component" value="Unassembled WGS sequence"/>
</dbReference>
<keyword evidence="2 5" id="KW-0812">Transmembrane</keyword>
<organism evidence="6 7">
    <name type="scientific">Haemophilus pittmaniae HK 85</name>
    <dbReference type="NCBI Taxonomy" id="1035188"/>
    <lineage>
        <taxon>Bacteria</taxon>
        <taxon>Pseudomonadati</taxon>
        <taxon>Pseudomonadota</taxon>
        <taxon>Gammaproteobacteria</taxon>
        <taxon>Pasteurellales</taxon>
        <taxon>Pasteurellaceae</taxon>
        <taxon>Haemophilus</taxon>
    </lineage>
</organism>
<evidence type="ECO:0000256" key="5">
    <source>
        <dbReference type="SAM" id="Phobius"/>
    </source>
</evidence>
<dbReference type="GO" id="GO:0016020">
    <property type="term" value="C:membrane"/>
    <property type="evidence" value="ECO:0007669"/>
    <property type="project" value="UniProtKB-SubCell"/>
</dbReference>
<keyword evidence="3 5" id="KW-1133">Transmembrane helix</keyword>
<evidence type="ECO:0000256" key="2">
    <source>
        <dbReference type="ARBA" id="ARBA00022692"/>
    </source>
</evidence>
<comment type="caution">
    <text evidence="6">The sequence shown here is derived from an EMBL/GenBank/DDBJ whole genome shotgun (WGS) entry which is preliminary data.</text>
</comment>
<dbReference type="Gene3D" id="1.10.3720.10">
    <property type="entry name" value="MetI-like"/>
    <property type="match status" value="1"/>
</dbReference>
<dbReference type="EMBL" id="AFUV01000010">
    <property type="protein sequence ID" value="EGV06135.1"/>
    <property type="molecule type" value="Genomic_DNA"/>
</dbReference>
<feature type="transmembrane region" description="Helical" evidence="5">
    <location>
        <begin position="29"/>
        <end position="49"/>
    </location>
</feature>
<evidence type="ECO:0000256" key="4">
    <source>
        <dbReference type="ARBA" id="ARBA00023136"/>
    </source>
</evidence>
<protein>
    <submittedName>
        <fullName evidence="6">Amino acid ABC transporter, permease protein</fullName>
    </submittedName>
</protein>
<accession>F9Q8Z2</accession>
<sequence>MISAVAVAELMFIAKEVIGLDYKTNEALFLLVVFYLIILLPVSIGISYVERRTRRAKYGA</sequence>
<evidence type="ECO:0000313" key="7">
    <source>
        <dbReference type="Proteomes" id="UP000006235"/>
    </source>
</evidence>
<dbReference type="STRING" id="1035188.HMPREF9952_1996"/>
<comment type="subcellular location">
    <subcellularLocation>
        <location evidence="1">Membrane</location>
        <topology evidence="1">Multi-pass membrane protein</topology>
    </subcellularLocation>
</comment>